<dbReference type="InterPro" id="IPR020864">
    <property type="entry name" value="MACPF"/>
</dbReference>
<dbReference type="EMBL" id="QGDO01000002">
    <property type="protein sequence ID" value="PWJ43232.1"/>
    <property type="molecule type" value="Genomic_DNA"/>
</dbReference>
<dbReference type="PROSITE" id="PS51257">
    <property type="entry name" value="PROKAR_LIPOPROTEIN"/>
    <property type="match status" value="1"/>
</dbReference>
<sequence length="505" mass="56154">MKKQQSKLSPISLLVFCLGIFFTACEEDLIEDSNEVQSGTEDFKNAESVLGRGYDATLEFCNTTLAKEEVLNFTRLVNDGKIIKDTNIESSNILITEGNSIQDFQKGFEFSISGGVSNSIKKGLFSGEAKRTFNLSKGAYNNYSYATYRQLTSKYGLYVDGRLTPSNLYSYVTDSFLQRVENTDFSSTEETLKFINSYGTHVCVGGTWGGSLLYNMSAERKTSNTQVSLGQYAEFEATIKVIGVSGNQSLEASFEEYFESSTKTVEVNAIGGKSELAGVIGTNPTEENYYAWLETIGENPVLCNYYPGGLIPIWEFIEDSNTKSIIEDAISIYYESKGIETIEATKSSTKTHSFQIEGDQYFRENKGDNNMDTENGKNTGVKIDVELRMDAGNDENVIGIFHEVTFEEGGIGSDKNTRFVLKEPYFVTIPINNKVLSFSDGKASIRKVYSKNISGQKRGYFNINVSEEIPFLKNVKISYDEAHGSDLNDSKIKGEFVIDVIVPNN</sequence>
<comment type="caution">
    <text evidence="3">The sequence shown here is derived from an EMBL/GenBank/DDBJ whole genome shotgun (WGS) entry which is preliminary data.</text>
</comment>
<evidence type="ECO:0000256" key="1">
    <source>
        <dbReference type="SAM" id="SignalP"/>
    </source>
</evidence>
<reference evidence="3 4" key="1">
    <citation type="submission" date="2018-03" db="EMBL/GenBank/DDBJ databases">
        <title>Genomic Encyclopedia of Archaeal and Bacterial Type Strains, Phase II (KMG-II): from individual species to whole genera.</title>
        <authorList>
            <person name="Goeker M."/>
        </authorList>
    </citation>
    <scope>NUCLEOTIDE SEQUENCE [LARGE SCALE GENOMIC DNA]</scope>
    <source>
        <strain evidence="3 4">DSM 28229</strain>
    </source>
</reference>
<gene>
    <name evidence="3" type="ORF">BC781_102781</name>
</gene>
<dbReference type="RefSeq" id="WP_158281446.1">
    <property type="nucleotide sequence ID" value="NZ_QGDO01000002.1"/>
</dbReference>
<dbReference type="PROSITE" id="PS51412">
    <property type="entry name" value="MACPF_2"/>
    <property type="match status" value="1"/>
</dbReference>
<evidence type="ECO:0000313" key="3">
    <source>
        <dbReference type="EMBL" id="PWJ43232.1"/>
    </source>
</evidence>
<name>A0A315ZD60_SEDFL</name>
<organism evidence="3 4">
    <name type="scientific">Sediminitomix flava</name>
    <dbReference type="NCBI Taxonomy" id="379075"/>
    <lineage>
        <taxon>Bacteria</taxon>
        <taxon>Pseudomonadati</taxon>
        <taxon>Bacteroidota</taxon>
        <taxon>Cytophagia</taxon>
        <taxon>Cytophagales</taxon>
        <taxon>Flammeovirgaceae</taxon>
        <taxon>Sediminitomix</taxon>
    </lineage>
</organism>
<evidence type="ECO:0000259" key="2">
    <source>
        <dbReference type="PROSITE" id="PS51412"/>
    </source>
</evidence>
<dbReference type="OrthoDB" id="1038436at2"/>
<keyword evidence="4" id="KW-1185">Reference proteome</keyword>
<accession>A0A315ZD60</accession>
<proteinExistence type="predicted"/>
<protein>
    <submittedName>
        <fullName evidence="3">MAC/Perforin domain-containing protein</fullName>
    </submittedName>
</protein>
<dbReference type="Proteomes" id="UP000245535">
    <property type="component" value="Unassembled WGS sequence"/>
</dbReference>
<feature type="chain" id="PRO_5016377488" evidence="1">
    <location>
        <begin position="27"/>
        <end position="505"/>
    </location>
</feature>
<evidence type="ECO:0000313" key="4">
    <source>
        <dbReference type="Proteomes" id="UP000245535"/>
    </source>
</evidence>
<feature type="signal peptide" evidence="1">
    <location>
        <begin position="1"/>
        <end position="26"/>
    </location>
</feature>
<dbReference type="Pfam" id="PF01823">
    <property type="entry name" value="MACPF"/>
    <property type="match status" value="1"/>
</dbReference>
<dbReference type="AlphaFoldDB" id="A0A315ZD60"/>
<feature type="domain" description="MACPF" evidence="2">
    <location>
        <begin position="13"/>
        <end position="349"/>
    </location>
</feature>
<keyword evidence="1" id="KW-0732">Signal</keyword>